<dbReference type="InterPro" id="IPR011042">
    <property type="entry name" value="6-blade_b-propeller_TolB-like"/>
</dbReference>
<dbReference type="PANTHER" id="PTHR47197">
    <property type="entry name" value="PROTEIN NIRF"/>
    <property type="match status" value="1"/>
</dbReference>
<accession>A0ABX0U9B6</accession>
<dbReference type="RefSeq" id="WP_167183718.1">
    <property type="nucleotide sequence ID" value="NZ_JAASQL010000001.1"/>
</dbReference>
<sequence length="459" mass="49542">MLKSIKLLSLFLLLILSSCSKEDSAMESESLTDAQEEFIALLKTNYPTQIVNFNTDTALIGGPFVENQKLTLTFSSSGMLFIDTDPDKNDGDEIELPSFDIDGKEYVWKDTSSDLSYRLSLKTDNTINEVNVFKTSNNNFYASLKEVVKIDEIDIKTGLIGGSILDGELNLSKTVSTFVGKKGVVGYSDGIGEEASFTNPLGITTDGDNLYVVEQAKSTTQLNFNIRKINIETKEVTTLVTIGGVLPSTTGITNDGTYIYIASNKSVTKIKILDGTVTTLATFDEFVKGVTFYNKKLYVTKEETSTIYEMDASTGTFTKHTVIGISTRLNGITTDGNFLYVASSASDSVYKIDMTTYSAVTLGTAGLNVEAVATDGVYVYTASPSYGTLKKINIATGATTLLFNTVGYVDGPFVEGNFSQQGSFGNPTGITSDGENLYISEGMSPIPGGNKNNAIRKIE</sequence>
<dbReference type="SUPFAM" id="SSF63825">
    <property type="entry name" value="YWTD domain"/>
    <property type="match status" value="2"/>
</dbReference>
<gene>
    <name evidence="2" type="ORF">FHR24_000620</name>
</gene>
<protein>
    <submittedName>
        <fullName evidence="2">DNA-binding beta-propeller fold protein YncE</fullName>
    </submittedName>
</protein>
<evidence type="ECO:0000256" key="1">
    <source>
        <dbReference type="SAM" id="SignalP"/>
    </source>
</evidence>
<proteinExistence type="predicted"/>
<evidence type="ECO:0000313" key="3">
    <source>
        <dbReference type="Proteomes" id="UP000745859"/>
    </source>
</evidence>
<dbReference type="Gene3D" id="2.120.10.30">
    <property type="entry name" value="TolB, C-terminal domain"/>
    <property type="match status" value="1"/>
</dbReference>
<dbReference type="Gene3D" id="2.130.10.10">
    <property type="entry name" value="YVTN repeat-like/Quinoprotein amine dehydrogenase"/>
    <property type="match status" value="1"/>
</dbReference>
<dbReference type="PROSITE" id="PS51257">
    <property type="entry name" value="PROKAR_LIPOPROTEIN"/>
    <property type="match status" value="1"/>
</dbReference>
<feature type="chain" id="PRO_5046717883" evidence="1">
    <location>
        <begin position="22"/>
        <end position="459"/>
    </location>
</feature>
<dbReference type="InterPro" id="IPR015943">
    <property type="entry name" value="WD40/YVTN_repeat-like_dom_sf"/>
</dbReference>
<dbReference type="Proteomes" id="UP000745859">
    <property type="component" value="Unassembled WGS sequence"/>
</dbReference>
<feature type="signal peptide" evidence="1">
    <location>
        <begin position="1"/>
        <end position="21"/>
    </location>
</feature>
<keyword evidence="2" id="KW-0238">DNA-binding</keyword>
<name>A0ABX0U9B6_9FLAO</name>
<dbReference type="PANTHER" id="PTHR47197:SF3">
    <property type="entry name" value="DIHYDRO-HEME D1 DEHYDROGENASE"/>
    <property type="match status" value="1"/>
</dbReference>
<dbReference type="EMBL" id="JAASQL010000001">
    <property type="protein sequence ID" value="NIJ44181.1"/>
    <property type="molecule type" value="Genomic_DNA"/>
</dbReference>
<reference evidence="2 3" key="1">
    <citation type="submission" date="2020-03" db="EMBL/GenBank/DDBJ databases">
        <title>Genomic Encyclopedia of Type Strains, Phase IV (KMG-IV): sequencing the most valuable type-strain genomes for metagenomic binning, comparative biology and taxonomic classification.</title>
        <authorList>
            <person name="Goeker M."/>
        </authorList>
    </citation>
    <scope>NUCLEOTIDE SEQUENCE [LARGE SCALE GENOMIC DNA]</scope>
    <source>
        <strain evidence="2 3">DSM 101599</strain>
    </source>
</reference>
<keyword evidence="3" id="KW-1185">Reference proteome</keyword>
<keyword evidence="1" id="KW-0732">Signal</keyword>
<dbReference type="GO" id="GO:0003677">
    <property type="term" value="F:DNA binding"/>
    <property type="evidence" value="ECO:0007669"/>
    <property type="project" value="UniProtKB-KW"/>
</dbReference>
<comment type="caution">
    <text evidence="2">The sequence shown here is derived from an EMBL/GenBank/DDBJ whole genome shotgun (WGS) entry which is preliminary data.</text>
</comment>
<evidence type="ECO:0000313" key="2">
    <source>
        <dbReference type="EMBL" id="NIJ44181.1"/>
    </source>
</evidence>
<dbReference type="InterPro" id="IPR051200">
    <property type="entry name" value="Host-pathogen_enzymatic-act"/>
</dbReference>
<organism evidence="2 3">
    <name type="scientific">Wenyingzhuangia heitensis</name>
    <dbReference type="NCBI Taxonomy" id="1487859"/>
    <lineage>
        <taxon>Bacteria</taxon>
        <taxon>Pseudomonadati</taxon>
        <taxon>Bacteroidota</taxon>
        <taxon>Flavobacteriia</taxon>
        <taxon>Flavobacteriales</taxon>
        <taxon>Flavobacteriaceae</taxon>
        <taxon>Wenyingzhuangia</taxon>
    </lineage>
</organism>